<dbReference type="GO" id="GO:0004523">
    <property type="term" value="F:RNA-DNA hybrid ribonuclease activity"/>
    <property type="evidence" value="ECO:0007669"/>
    <property type="project" value="InterPro"/>
</dbReference>
<dbReference type="PANTHER" id="PTHR47074">
    <property type="entry name" value="BNAC02G40300D PROTEIN"/>
    <property type="match status" value="1"/>
</dbReference>
<evidence type="ECO:0000313" key="2">
    <source>
        <dbReference type="EMBL" id="KAK3210877.1"/>
    </source>
</evidence>
<dbReference type="Pfam" id="PF13456">
    <property type="entry name" value="RVT_3"/>
    <property type="match status" value="1"/>
</dbReference>
<dbReference type="InterPro" id="IPR036397">
    <property type="entry name" value="RNaseH_sf"/>
</dbReference>
<dbReference type="GO" id="GO:0003676">
    <property type="term" value="F:nucleic acid binding"/>
    <property type="evidence" value="ECO:0007669"/>
    <property type="project" value="InterPro"/>
</dbReference>
<dbReference type="PANTHER" id="PTHR47074:SF21">
    <property type="entry name" value="RNASE H TYPE-1 DOMAIN-CONTAINING PROTEIN"/>
    <property type="match status" value="1"/>
</dbReference>
<dbReference type="AlphaFoldDB" id="A0AAE0E4W7"/>
<dbReference type="Gene3D" id="3.30.420.10">
    <property type="entry name" value="Ribonuclease H-like superfamily/Ribonuclease H"/>
    <property type="match status" value="1"/>
</dbReference>
<organism evidence="2 3">
    <name type="scientific">Dipteronia sinensis</name>
    <dbReference type="NCBI Taxonomy" id="43782"/>
    <lineage>
        <taxon>Eukaryota</taxon>
        <taxon>Viridiplantae</taxon>
        <taxon>Streptophyta</taxon>
        <taxon>Embryophyta</taxon>
        <taxon>Tracheophyta</taxon>
        <taxon>Spermatophyta</taxon>
        <taxon>Magnoliopsida</taxon>
        <taxon>eudicotyledons</taxon>
        <taxon>Gunneridae</taxon>
        <taxon>Pentapetalae</taxon>
        <taxon>rosids</taxon>
        <taxon>malvids</taxon>
        <taxon>Sapindales</taxon>
        <taxon>Sapindaceae</taxon>
        <taxon>Hippocastanoideae</taxon>
        <taxon>Acereae</taxon>
        <taxon>Dipteronia</taxon>
    </lineage>
</organism>
<dbReference type="InterPro" id="IPR012337">
    <property type="entry name" value="RNaseH-like_sf"/>
</dbReference>
<evidence type="ECO:0000259" key="1">
    <source>
        <dbReference type="Pfam" id="PF13456"/>
    </source>
</evidence>
<evidence type="ECO:0000313" key="3">
    <source>
        <dbReference type="Proteomes" id="UP001281410"/>
    </source>
</evidence>
<dbReference type="InterPro" id="IPR052929">
    <property type="entry name" value="RNase_H-like_EbsB-rel"/>
</dbReference>
<name>A0AAE0E4W7_9ROSI</name>
<dbReference type="Proteomes" id="UP001281410">
    <property type="component" value="Unassembled WGS sequence"/>
</dbReference>
<protein>
    <recommendedName>
        <fullName evidence="1">RNase H type-1 domain-containing protein</fullName>
    </recommendedName>
</protein>
<dbReference type="CDD" id="cd06222">
    <property type="entry name" value="RNase_H_like"/>
    <property type="match status" value="1"/>
</dbReference>
<reference evidence="2" key="1">
    <citation type="journal article" date="2023" name="Plant J.">
        <title>Genome sequences and population genomics provide insights into the demographic history, inbreeding, and mutation load of two 'living fossil' tree species of Dipteronia.</title>
        <authorList>
            <person name="Feng Y."/>
            <person name="Comes H.P."/>
            <person name="Chen J."/>
            <person name="Zhu S."/>
            <person name="Lu R."/>
            <person name="Zhang X."/>
            <person name="Li P."/>
            <person name="Qiu J."/>
            <person name="Olsen K.M."/>
            <person name="Qiu Y."/>
        </authorList>
    </citation>
    <scope>NUCLEOTIDE SEQUENCE</scope>
    <source>
        <strain evidence="2">NBL</strain>
    </source>
</reference>
<feature type="domain" description="RNase H type-1" evidence="1">
    <location>
        <begin position="40"/>
        <end position="113"/>
    </location>
</feature>
<proteinExistence type="predicted"/>
<dbReference type="SUPFAM" id="SSF53098">
    <property type="entry name" value="Ribonuclease H-like"/>
    <property type="match status" value="1"/>
</dbReference>
<comment type="caution">
    <text evidence="2">The sequence shown here is derived from an EMBL/GenBank/DDBJ whole genome shotgun (WGS) entry which is preliminary data.</text>
</comment>
<keyword evidence="3" id="KW-1185">Reference proteome</keyword>
<dbReference type="InterPro" id="IPR044730">
    <property type="entry name" value="RNase_H-like_dom_plant"/>
</dbReference>
<dbReference type="InterPro" id="IPR002156">
    <property type="entry name" value="RNaseH_domain"/>
</dbReference>
<sequence>MVEAETILCGLMYTRNSGLLLVTIESDAAVVVKWGAIVVNTDPAINRSCKTTGFGIVIRDTTGFVMYSNSQNIISTLSPQMVEEEAILLGLMYARDSGLLLVTIESDAAVVVK</sequence>
<accession>A0AAE0E4W7</accession>
<gene>
    <name evidence="2" type="ORF">Dsin_015583</name>
</gene>
<dbReference type="EMBL" id="JANJYJ010000005">
    <property type="protein sequence ID" value="KAK3210877.1"/>
    <property type="molecule type" value="Genomic_DNA"/>
</dbReference>